<dbReference type="Proteomes" id="UP000830639">
    <property type="component" value="Chromosome"/>
</dbReference>
<keyword evidence="2" id="KW-1185">Reference proteome</keyword>
<protein>
    <submittedName>
        <fullName evidence="1">DUF3284 domain-containing protein</fullName>
    </submittedName>
</protein>
<dbReference type="EMBL" id="CP096034">
    <property type="protein sequence ID" value="UPM52959.1"/>
    <property type="molecule type" value="Genomic_DNA"/>
</dbReference>
<dbReference type="RefSeq" id="WP_248266300.1">
    <property type="nucleotide sequence ID" value="NZ_CP096034.1"/>
</dbReference>
<proteinExistence type="predicted"/>
<evidence type="ECO:0000313" key="1">
    <source>
        <dbReference type="EMBL" id="UPM52959.1"/>
    </source>
</evidence>
<accession>A0ABY4JIN4</accession>
<gene>
    <name evidence="1" type="ORF">MY490_14130</name>
</gene>
<organism evidence="1 2">
    <name type="scientific">Gottfriedia acidiceleris</name>
    <dbReference type="NCBI Taxonomy" id="371036"/>
    <lineage>
        <taxon>Bacteria</taxon>
        <taxon>Bacillati</taxon>
        <taxon>Bacillota</taxon>
        <taxon>Bacilli</taxon>
        <taxon>Bacillales</taxon>
        <taxon>Bacillaceae</taxon>
        <taxon>Gottfriedia</taxon>
    </lineage>
</organism>
<name>A0ABY4JIN4_9BACI</name>
<dbReference type="Pfam" id="PF11687">
    <property type="entry name" value="DUF3284"/>
    <property type="match status" value="1"/>
</dbReference>
<sequence>MELNVLLQVRAEEIYEQLLHSILHDIKQSTGQTISKEQLVKEFSYQKNIKNRMGYDTPVKVHIDELIPSKEYRATIEHSKGINTMEYTLTDTEKGVKIHYKESYQASSTLQNWNYSIASIFFARKSKKNMRKQFAYLEEAINENRSCQKEVI</sequence>
<reference evidence="1 2" key="1">
    <citation type="submission" date="2022-04" db="EMBL/GenBank/DDBJ databases">
        <title>Mechanism of arsenic methylation and mitigation arsenic toxicity by Bacillus sp. LH14 from an Arsenic-Contaminated Paddy Soil.</title>
        <authorList>
            <person name="Wang D."/>
        </authorList>
    </citation>
    <scope>NUCLEOTIDE SEQUENCE [LARGE SCALE GENOMIC DNA]</scope>
    <source>
        <strain evidence="1 2">LH14</strain>
    </source>
</reference>
<evidence type="ECO:0000313" key="2">
    <source>
        <dbReference type="Proteomes" id="UP000830639"/>
    </source>
</evidence>
<dbReference type="InterPro" id="IPR021701">
    <property type="entry name" value="DUF3284"/>
</dbReference>